<name>A0ACC1MU20_9APHY</name>
<reference evidence="1" key="1">
    <citation type="submission" date="2022-08" db="EMBL/GenBank/DDBJ databases">
        <title>Genome Sequence of Pycnoporus sanguineus.</title>
        <authorList>
            <person name="Buettner E."/>
        </authorList>
    </citation>
    <scope>NUCLEOTIDE SEQUENCE</scope>
    <source>
        <strain evidence="1">CG-C14</strain>
    </source>
</reference>
<organism evidence="1 2">
    <name type="scientific">Trametes sanguinea</name>
    <dbReference type="NCBI Taxonomy" id="158606"/>
    <lineage>
        <taxon>Eukaryota</taxon>
        <taxon>Fungi</taxon>
        <taxon>Dikarya</taxon>
        <taxon>Basidiomycota</taxon>
        <taxon>Agaricomycotina</taxon>
        <taxon>Agaricomycetes</taxon>
        <taxon>Polyporales</taxon>
        <taxon>Polyporaceae</taxon>
        <taxon>Trametes</taxon>
    </lineage>
</organism>
<comment type="caution">
    <text evidence="1">The sequence shown here is derived from an EMBL/GenBank/DDBJ whole genome shotgun (WGS) entry which is preliminary data.</text>
</comment>
<gene>
    <name evidence="1" type="ORF">NUW54_g12869</name>
</gene>
<dbReference type="EMBL" id="JANSHE010005674">
    <property type="protein sequence ID" value="KAJ2969846.1"/>
    <property type="molecule type" value="Genomic_DNA"/>
</dbReference>
<evidence type="ECO:0000313" key="1">
    <source>
        <dbReference type="EMBL" id="KAJ2969846.1"/>
    </source>
</evidence>
<dbReference type="Proteomes" id="UP001144978">
    <property type="component" value="Unassembled WGS sequence"/>
</dbReference>
<keyword evidence="2" id="KW-1185">Reference proteome</keyword>
<evidence type="ECO:0000313" key="2">
    <source>
        <dbReference type="Proteomes" id="UP001144978"/>
    </source>
</evidence>
<sequence length="152" mass="17503">MRERREAEEDAALVSAEFTKYAADMLEDKRVDLLRFWQMHKTVYPLLYRVALDILPIPASSVPCERVFSSSKETDALRRSGLGTAMMEILQILKFSRKQALRDRLVDATLVSNEKTLLRVFTVDPEEASKLLQPDHIRTFVHLLHEFNGDSP</sequence>
<proteinExistence type="predicted"/>
<accession>A0ACC1MU20</accession>
<protein>
    <submittedName>
        <fullName evidence="1">Uncharacterized protein</fullName>
    </submittedName>
</protein>